<reference evidence="1" key="1">
    <citation type="submission" date="2018-05" db="EMBL/GenBank/DDBJ databases">
        <authorList>
            <person name="Lanie J.A."/>
            <person name="Ng W.-L."/>
            <person name="Kazmierczak K.M."/>
            <person name="Andrzejewski T.M."/>
            <person name="Davidsen T.M."/>
            <person name="Wayne K.J."/>
            <person name="Tettelin H."/>
            <person name="Glass J.I."/>
            <person name="Rusch D."/>
            <person name="Podicherti R."/>
            <person name="Tsui H.-C.T."/>
            <person name="Winkler M.E."/>
        </authorList>
    </citation>
    <scope>NUCLEOTIDE SEQUENCE</scope>
</reference>
<proteinExistence type="predicted"/>
<gene>
    <name evidence="1" type="ORF">METZ01_LOCUS202365</name>
</gene>
<evidence type="ECO:0000313" key="1">
    <source>
        <dbReference type="EMBL" id="SVB49511.1"/>
    </source>
</evidence>
<organism evidence="1">
    <name type="scientific">marine metagenome</name>
    <dbReference type="NCBI Taxonomy" id="408172"/>
    <lineage>
        <taxon>unclassified sequences</taxon>
        <taxon>metagenomes</taxon>
        <taxon>ecological metagenomes</taxon>
    </lineage>
</organism>
<name>A0A382EHR8_9ZZZZ</name>
<feature type="non-terminal residue" evidence="1">
    <location>
        <position position="1"/>
    </location>
</feature>
<accession>A0A382EHR8</accession>
<protein>
    <submittedName>
        <fullName evidence="1">Uncharacterized protein</fullName>
    </submittedName>
</protein>
<sequence>VEQQPLLMIFLISPRGLLHLIYFLLEYPEVGLYQKIFIQVLEIEQYTLLMPPLHSGLEQIELQVMLQDLVQVMG</sequence>
<dbReference type="EMBL" id="UINC01044277">
    <property type="protein sequence ID" value="SVB49511.1"/>
    <property type="molecule type" value="Genomic_DNA"/>
</dbReference>
<dbReference type="AlphaFoldDB" id="A0A382EHR8"/>